<organism evidence="1 2">
    <name type="scientific">Kickxella alabastrina</name>
    <dbReference type="NCBI Taxonomy" id="61397"/>
    <lineage>
        <taxon>Eukaryota</taxon>
        <taxon>Fungi</taxon>
        <taxon>Fungi incertae sedis</taxon>
        <taxon>Zoopagomycota</taxon>
        <taxon>Kickxellomycotina</taxon>
        <taxon>Kickxellomycetes</taxon>
        <taxon>Kickxellales</taxon>
        <taxon>Kickxellaceae</taxon>
        <taxon>Kickxella</taxon>
    </lineage>
</organism>
<proteinExistence type="predicted"/>
<evidence type="ECO:0000313" key="2">
    <source>
        <dbReference type="Proteomes" id="UP001150581"/>
    </source>
</evidence>
<dbReference type="EMBL" id="JANBPG010002795">
    <property type="protein sequence ID" value="KAJ1884600.1"/>
    <property type="molecule type" value="Genomic_DNA"/>
</dbReference>
<keyword evidence="2" id="KW-1185">Reference proteome</keyword>
<feature type="non-terminal residue" evidence="1">
    <location>
        <position position="511"/>
    </location>
</feature>
<reference evidence="1" key="1">
    <citation type="submission" date="2022-07" db="EMBL/GenBank/DDBJ databases">
        <title>Phylogenomic reconstructions and comparative analyses of Kickxellomycotina fungi.</title>
        <authorList>
            <person name="Reynolds N.K."/>
            <person name="Stajich J.E."/>
            <person name="Barry K."/>
            <person name="Grigoriev I.V."/>
            <person name="Crous P."/>
            <person name="Smith M.E."/>
        </authorList>
    </citation>
    <scope>NUCLEOTIDE SEQUENCE</scope>
    <source>
        <strain evidence="1">Benny 63K</strain>
    </source>
</reference>
<gene>
    <name evidence="1" type="primary">ROT2_3</name>
    <name evidence="1" type="ORF">LPJ66_010534</name>
</gene>
<keyword evidence="1" id="KW-0378">Hydrolase</keyword>
<protein>
    <submittedName>
        <fullName evidence="1">Glucosidase II</fullName>
        <ecNumber evidence="1">3.2.1.84</ecNumber>
    </submittedName>
</protein>
<evidence type="ECO:0000313" key="1">
    <source>
        <dbReference type="EMBL" id="KAJ1884600.1"/>
    </source>
</evidence>
<name>A0ACC1I3X9_9FUNG</name>
<dbReference type="EC" id="3.2.1.84" evidence="1"/>
<dbReference type="Proteomes" id="UP001150581">
    <property type="component" value="Unassembled WGS sequence"/>
</dbReference>
<comment type="caution">
    <text evidence="1">The sequence shown here is derived from an EMBL/GenBank/DDBJ whole genome shotgun (WGS) entry which is preliminary data.</text>
</comment>
<keyword evidence="1" id="KW-0326">Glycosidase</keyword>
<sequence>MNTKPKSRARSVALLYLAATSLLAQVCSAVKREDFKTCEQSAFCNRHRVFADTMVKETQALGKSSSAPANSSPYSVLENSVRLDGHTLTASVQHGTDKVPLKFELSFLESGIVRVRAQEERPMKPRFDETQKYVLRDEGSALPYASPDSIRLVSEAANGLAIHTVNYVNGNSSFSVRMNERPWSLEYLVDGKPAIQLNTKGFFHFEHLRQKPADGELDDVAGGWEESFKSWTDSKPNGPESFGLDINFNGFEHVYGIPEHSSPLSLKDTRGGGKDAYDQPYRMYNLDVFEYELDNPMALYGSIPFMLAHSAEATVGVFWMNAAETWIDVAREKSSTFGSLFGRSGAGQRPTVNTHWVSESGVMDVFLLPGATAADVYRQYAELVEQTPLPRGFSLGYHQCRWNYIDQEDVLAVSAKLQEHQIPYDVIWLDIEHTDGKRYFTWDNTKFPDPVAMQEELARGGHRLVNVVDPHIKRDSEYRVWNEANDGGYFVKNKEGTENYQGWCWPGDSNW</sequence>
<accession>A0ACC1I3X9</accession>